<dbReference type="Proteomes" id="UP000053825">
    <property type="component" value="Unassembled WGS sequence"/>
</dbReference>
<accession>A0A0L7R7V5</accession>
<protein>
    <submittedName>
        <fullName evidence="2">Uncharacterized protein</fullName>
    </submittedName>
</protein>
<feature type="region of interest" description="Disordered" evidence="1">
    <location>
        <begin position="52"/>
        <end position="145"/>
    </location>
</feature>
<keyword evidence="3" id="KW-1185">Reference proteome</keyword>
<sequence>MRGCVSDRPRNNSSEEMQRCPYLHEMKERLLSQPTPTDSLDMERLDGTPVKEANLHNDYPAHTNPGVIPDPPEMPPDSLIGTVVKLNSDGYGSHTSPAHARQPLVPQNANNPPLCLTPTHSSPANGTLPKNAKAPFEREKASAMVGGGDCKVATVEVEAAAADNTATLPVTRPLNPQNSSPNAQDNAEKNNAANKEMELKNVRSTPAKK</sequence>
<name>A0A0L7R7V5_9HYME</name>
<gene>
    <name evidence="2" type="ORF">WH47_11977</name>
</gene>
<reference evidence="2 3" key="1">
    <citation type="submission" date="2015-07" db="EMBL/GenBank/DDBJ databases">
        <title>The genome of Habropoda laboriosa.</title>
        <authorList>
            <person name="Pan H."/>
            <person name="Kapheim K."/>
        </authorList>
    </citation>
    <scope>NUCLEOTIDE SEQUENCE [LARGE SCALE GENOMIC DNA]</scope>
    <source>
        <strain evidence="2">0110345459</strain>
    </source>
</reference>
<dbReference type="AlphaFoldDB" id="A0A0L7R7V5"/>
<organism evidence="2 3">
    <name type="scientific">Habropoda laboriosa</name>
    <dbReference type="NCBI Taxonomy" id="597456"/>
    <lineage>
        <taxon>Eukaryota</taxon>
        <taxon>Metazoa</taxon>
        <taxon>Ecdysozoa</taxon>
        <taxon>Arthropoda</taxon>
        <taxon>Hexapoda</taxon>
        <taxon>Insecta</taxon>
        <taxon>Pterygota</taxon>
        <taxon>Neoptera</taxon>
        <taxon>Endopterygota</taxon>
        <taxon>Hymenoptera</taxon>
        <taxon>Apocrita</taxon>
        <taxon>Aculeata</taxon>
        <taxon>Apoidea</taxon>
        <taxon>Anthophila</taxon>
        <taxon>Apidae</taxon>
        <taxon>Habropoda</taxon>
    </lineage>
</organism>
<dbReference type="EMBL" id="KQ414638">
    <property type="protein sequence ID" value="KOC66913.1"/>
    <property type="molecule type" value="Genomic_DNA"/>
</dbReference>
<feature type="region of interest" description="Disordered" evidence="1">
    <location>
        <begin position="163"/>
        <end position="209"/>
    </location>
</feature>
<evidence type="ECO:0000256" key="1">
    <source>
        <dbReference type="SAM" id="MobiDB-lite"/>
    </source>
</evidence>
<evidence type="ECO:0000313" key="3">
    <source>
        <dbReference type="Proteomes" id="UP000053825"/>
    </source>
</evidence>
<evidence type="ECO:0000313" key="2">
    <source>
        <dbReference type="EMBL" id="KOC66913.1"/>
    </source>
</evidence>
<feature type="compositionally biased region" description="Polar residues" evidence="1">
    <location>
        <begin position="174"/>
        <end position="185"/>
    </location>
</feature>
<dbReference type="OrthoDB" id="6429739at2759"/>
<proteinExistence type="predicted"/>